<proteinExistence type="predicted"/>
<gene>
    <name evidence="1" type="ORF">K2F26_23595</name>
</gene>
<dbReference type="RefSeq" id="WP_220609720.1">
    <property type="nucleotide sequence ID" value="NZ_CP080598.1"/>
</dbReference>
<name>A0ABX8WZC0_9CYAN</name>
<accession>A0ABX8WZC0</accession>
<protein>
    <submittedName>
        <fullName evidence="1">Uncharacterized protein</fullName>
    </submittedName>
</protein>
<reference evidence="1 2" key="1">
    <citation type="journal article" date="2022" name="J. Am. Chem. Soc.">
        <title>Biosynthesis of Guanitoxin Enables Global Environmental Detection in Freshwater Cyanobacteria.</title>
        <authorList>
            <person name="Lima S.T."/>
            <person name="Fallon T.R."/>
            <person name="Cordoza J.L."/>
            <person name="Chekan J.R."/>
            <person name="Delbaje E."/>
            <person name="Hopiavuori A.R."/>
            <person name="Alvarenga D.O."/>
            <person name="Wood S.M."/>
            <person name="Luhavaya H."/>
            <person name="Baumgartner J.T."/>
            <person name="Dorr F.A."/>
            <person name="Etchegaray A."/>
            <person name="Pinto E."/>
            <person name="McKinnie S.M.K."/>
            <person name="Fiore M.F."/>
            <person name="Moore B.S."/>
        </authorList>
    </citation>
    <scope>NUCLEOTIDE SEQUENCE [LARGE SCALE GENOMIC DNA]</scope>
    <source>
        <strain evidence="1 2">ITEP-024</strain>
    </source>
</reference>
<evidence type="ECO:0000313" key="2">
    <source>
        <dbReference type="Proteomes" id="UP000826540"/>
    </source>
</evidence>
<organism evidence="1 2">
    <name type="scientific">Sphaerospermopsis torques-reginae ITEP-024</name>
    <dbReference type="NCBI Taxonomy" id="984208"/>
    <lineage>
        <taxon>Bacteria</taxon>
        <taxon>Bacillati</taxon>
        <taxon>Cyanobacteriota</taxon>
        <taxon>Cyanophyceae</taxon>
        <taxon>Nostocales</taxon>
        <taxon>Aphanizomenonaceae</taxon>
        <taxon>Sphaerospermopsis</taxon>
        <taxon>Sphaerospermopsis torques-reginae</taxon>
    </lineage>
</organism>
<sequence>METQELKALIKKMVREVLQEKRLTLCNTLFSSRNNTENQEWNQFSLEQAMRGLENDHLPEYTEADIIENGNSWSKI</sequence>
<keyword evidence="2" id="KW-1185">Reference proteome</keyword>
<evidence type="ECO:0000313" key="1">
    <source>
        <dbReference type="EMBL" id="QYX31720.1"/>
    </source>
</evidence>
<dbReference type="Proteomes" id="UP000826540">
    <property type="component" value="Chromosome"/>
</dbReference>
<dbReference type="EMBL" id="CP080598">
    <property type="protein sequence ID" value="QYX31720.1"/>
    <property type="molecule type" value="Genomic_DNA"/>
</dbReference>